<dbReference type="InterPro" id="IPR012334">
    <property type="entry name" value="Pectin_lyas_fold"/>
</dbReference>
<accession>A0A849L3Y6</accession>
<reference evidence="2 3" key="1">
    <citation type="submission" date="2020-05" db="EMBL/GenBank/DDBJ databases">
        <title>Gimesia benthica sp. nov., a novel planctomycete isolated from a deep-sea water sample of the Northwest Indian Ocean.</title>
        <authorList>
            <person name="Wang J."/>
            <person name="Ruan C."/>
            <person name="Song L."/>
            <person name="Zhu Y."/>
            <person name="Li A."/>
            <person name="Zheng X."/>
            <person name="Wang L."/>
            <person name="Lu Z."/>
            <person name="Huang Y."/>
            <person name="Du W."/>
            <person name="Zhou Y."/>
            <person name="Huang L."/>
            <person name="Dai X."/>
        </authorList>
    </citation>
    <scope>NUCLEOTIDE SEQUENCE [LARGE SCALE GENOMIC DNA]</scope>
    <source>
        <strain evidence="2 3">YYQ-30</strain>
    </source>
</reference>
<organism evidence="2 3">
    <name type="scientific">Halovulum dunhuangense</name>
    <dbReference type="NCBI Taxonomy" id="1505036"/>
    <lineage>
        <taxon>Bacteria</taxon>
        <taxon>Pseudomonadati</taxon>
        <taxon>Pseudomonadota</taxon>
        <taxon>Alphaproteobacteria</taxon>
        <taxon>Rhodobacterales</taxon>
        <taxon>Paracoccaceae</taxon>
        <taxon>Halovulum</taxon>
    </lineage>
</organism>
<evidence type="ECO:0000313" key="3">
    <source>
        <dbReference type="Proteomes" id="UP000572377"/>
    </source>
</evidence>
<feature type="domain" description="Rhamnogalacturonase A/B/Epimerase-like pectate lyase" evidence="1">
    <location>
        <begin position="189"/>
        <end position="243"/>
    </location>
</feature>
<evidence type="ECO:0000259" key="1">
    <source>
        <dbReference type="Pfam" id="PF12708"/>
    </source>
</evidence>
<dbReference type="InterPro" id="IPR011050">
    <property type="entry name" value="Pectin_lyase_fold/virulence"/>
</dbReference>
<name>A0A849L3Y6_9RHOB</name>
<dbReference type="Pfam" id="PF12708">
    <property type="entry name" value="Pect-lyase_RHGA_epim"/>
    <property type="match status" value="1"/>
</dbReference>
<dbReference type="InterPro" id="IPR024535">
    <property type="entry name" value="RHGA/B-epi-like_pectate_lyase"/>
</dbReference>
<dbReference type="EMBL" id="JABFBC010000002">
    <property type="protein sequence ID" value="NNU80914.1"/>
    <property type="molecule type" value="Genomic_DNA"/>
</dbReference>
<evidence type="ECO:0000313" key="2">
    <source>
        <dbReference type="EMBL" id="NNU80914.1"/>
    </source>
</evidence>
<dbReference type="RefSeq" id="WP_171325400.1">
    <property type="nucleotide sequence ID" value="NZ_JABFBC010000002.1"/>
</dbReference>
<gene>
    <name evidence="2" type="ORF">HMH01_10740</name>
</gene>
<dbReference type="SUPFAM" id="SSF51126">
    <property type="entry name" value="Pectin lyase-like"/>
    <property type="match status" value="1"/>
</dbReference>
<dbReference type="AlphaFoldDB" id="A0A849L3Y6"/>
<keyword evidence="3" id="KW-1185">Reference proteome</keyword>
<dbReference type="Proteomes" id="UP000572377">
    <property type="component" value="Unassembled WGS sequence"/>
</dbReference>
<proteinExistence type="predicted"/>
<protein>
    <submittedName>
        <fullName evidence="2">Right-handed parallel beta-helix repeat-containing protein</fullName>
    </submittedName>
</protein>
<dbReference type="Gene3D" id="2.160.20.10">
    <property type="entry name" value="Single-stranded right-handed beta-helix, Pectin lyase-like"/>
    <property type="match status" value="1"/>
</dbReference>
<sequence length="763" mass="80951">MNMAITDGLDLMPPDFVEGLHLWSSGDGTTGSPTYATDPSGSLVASDPDFGDCLEIVTAANPQRLRHMGETPILPGTYLEIAARVKLIAGPSPQVRIAAFAGDANGVAVTSVPLLGPVEAVSDYGRVVTVRAIVGSGHRTGVDMVWGTAPVFGHFGLNISGGSGSVLRIESIRVEDVTSVFHRKMIDAVDVMDYGARGDGITNDATAFETADAAAAGRVVIVPKGSYLIDRNVTMTSPMRFEGTVVQPENRRLVLRGNFDYAAYLDAFGDETLALKKALQALFNFTDHDTLDLCGRTINLTGPIDVAAAVNNSTFSAVRRVIRNGHILAEPGPAWTPDVVGATASYAAADPLRLTDVTDVGAIAVGSLVEGFGVGREVYVRSRDVAAGTLTLSQPLCRAAGRQAYTFTRFKYLLDFSGFQRINRLTLEGVQFEGAKEACGILMSDLGTWWAFRNCWFMQTGMRGITSHGEACQGLTIESCEMIASDADELVQDRRSVGFNTNKNDAKIRNNRGINFRHWGVLSGNGNLILGNHFWQLDPADPGERTAGLVLTDKKSKTTITGNYIDTQFIEFTNEHQAGAASANSSAFGQVTIIGNIFTATQVPDWFRFLVWSPIGSHRLEGVTVIGNSFQLFGGSVIDRVEAVDTSLGGFDMSQTKAVVFSGNTYGEVAHHSQSPALIEASRGSAATSWTVDASGKLPFGCRALGVDGVTAHGPLLSSGGAVQAAMPHVLPATGAGGQSVTVVFPTAVRGTVQVRVRADHPS</sequence>
<comment type="caution">
    <text evidence="2">The sequence shown here is derived from an EMBL/GenBank/DDBJ whole genome shotgun (WGS) entry which is preliminary data.</text>
</comment>